<evidence type="ECO:0000313" key="1">
    <source>
        <dbReference type="EMBL" id="GIM94496.1"/>
    </source>
</evidence>
<reference evidence="1 2" key="1">
    <citation type="submission" date="2021-03" db="EMBL/GenBank/DDBJ databases">
        <title>Whole genome shotgun sequence of Actinoplanes toevensis NBRC 105298.</title>
        <authorList>
            <person name="Komaki H."/>
            <person name="Tamura T."/>
        </authorList>
    </citation>
    <scope>NUCLEOTIDE SEQUENCE [LARGE SCALE GENOMIC DNA]</scope>
    <source>
        <strain evidence="1 2">NBRC 105298</strain>
    </source>
</reference>
<evidence type="ECO:0000313" key="2">
    <source>
        <dbReference type="Proteomes" id="UP000677082"/>
    </source>
</evidence>
<dbReference type="EMBL" id="BOQN01000083">
    <property type="protein sequence ID" value="GIM94496.1"/>
    <property type="molecule type" value="Genomic_DNA"/>
</dbReference>
<dbReference type="AlphaFoldDB" id="A0A919TIG1"/>
<accession>A0A919TIG1</accession>
<organism evidence="1 2">
    <name type="scientific">Paractinoplanes toevensis</name>
    <dbReference type="NCBI Taxonomy" id="571911"/>
    <lineage>
        <taxon>Bacteria</taxon>
        <taxon>Bacillati</taxon>
        <taxon>Actinomycetota</taxon>
        <taxon>Actinomycetes</taxon>
        <taxon>Micromonosporales</taxon>
        <taxon>Micromonosporaceae</taxon>
        <taxon>Paractinoplanes</taxon>
    </lineage>
</organism>
<name>A0A919TIG1_9ACTN</name>
<keyword evidence="2" id="KW-1185">Reference proteome</keyword>
<proteinExistence type="predicted"/>
<protein>
    <submittedName>
        <fullName evidence="1">Uncharacterized protein</fullName>
    </submittedName>
</protein>
<sequence length="65" mass="6592">MRLAATTARIDRPRAPPACWAVLVKPETVPVSAGAAPAMASMMIAGTVMPTPRPITISGGSMSAT</sequence>
<dbReference type="Proteomes" id="UP000677082">
    <property type="component" value="Unassembled WGS sequence"/>
</dbReference>
<comment type="caution">
    <text evidence="1">The sequence shown here is derived from an EMBL/GenBank/DDBJ whole genome shotgun (WGS) entry which is preliminary data.</text>
</comment>
<gene>
    <name evidence="1" type="ORF">Ato02nite_062890</name>
</gene>